<dbReference type="SMART" id="SM00382">
    <property type="entry name" value="AAA"/>
    <property type="match status" value="1"/>
</dbReference>
<dbReference type="InterPro" id="IPR003959">
    <property type="entry name" value="ATPase_AAA_core"/>
</dbReference>
<feature type="domain" description="AAA+ ATPase" evidence="1">
    <location>
        <begin position="534"/>
        <end position="661"/>
    </location>
</feature>
<accession>A0ABR1HU31</accession>
<name>A0ABR1HU31_9HYPO</name>
<dbReference type="EMBL" id="JAZAVJ010000005">
    <property type="protein sequence ID" value="KAK7424337.1"/>
    <property type="molecule type" value="Genomic_DNA"/>
</dbReference>
<proteinExistence type="predicted"/>
<dbReference type="PANTHER" id="PTHR46411:SF4">
    <property type="entry name" value="AAA+ ATPASE DOMAIN-CONTAINING PROTEIN"/>
    <property type="match status" value="1"/>
</dbReference>
<dbReference type="InterPro" id="IPR027417">
    <property type="entry name" value="P-loop_NTPase"/>
</dbReference>
<dbReference type="Pfam" id="PF22942">
    <property type="entry name" value="DUF7025"/>
    <property type="match status" value="1"/>
</dbReference>
<dbReference type="InterPro" id="IPR003593">
    <property type="entry name" value="AAA+_ATPase"/>
</dbReference>
<sequence length="785" mass="90690">MEQMSATCDAPVANPVIKLTTSSGLETLPERPEDSNDRSTLTDHLAEDTAALSLEEDDPGLIRYRVEYVGQISGSVFVDGKFKRVQTSEEPPVFEYVEVRLTGQDELSTSTSEDVTKTEQGKGHSYINILSPAVTEALRCVVDYYPDIDFSPNIIKVMEPYSVFVIFEKELTAYRERVALKAGEEPSTCPNQWAEKHIGIVQAFVRERTRKAVEAERDRHARGYVTFDMLWLLYKPGSDVYYDLYNIGEHEPYIVMSMEFKLTNGTTNSYDIDFWNLDADSNRVGPMKSTLTVGRFAGEKAIVSLRAYPCEYIRFLDDVGEGDAEAITQHFMNRGKKWYKFRREVRSYRFDGHTTTFPRRAFTSLAMVDPIQYAFWSGEERRSLLPGVTHPSGPLKICSCERCEDRIYRHAVKPKFAGYSDINPLVVEELTDHQYFLCDQMVEAFLFKLRSWRFLHVDGFQEATFDKSLFDRLVMKNETKEYIQRLTQMYIRGASQPTLQETTYFTKISSVHKNTRRKKADTMWTADFIKGKGEGLTILLHGRPGVGKTYTAECIADFTERPLLSLTCSDIGVKPEAIEENLVKWFKLAENWGAIMLIDEADIYMEHRQVQDIERNHLVAGFLRALEYYKGILFLTTNRVGTFDEAFISRIHVQVHYPKFEDEERDRLWDAFFEKLEEDRETTMRITQSAKDYVQSKELRALEWNGREIRNAFQVAVALAEAHSQKDKEGRVLIKSDHIKATVQMSREFRDYLVKLHKGDLSKRASLLGNRYDAYGKETERTDKY</sequence>
<evidence type="ECO:0000259" key="1">
    <source>
        <dbReference type="SMART" id="SM00382"/>
    </source>
</evidence>
<dbReference type="Proteomes" id="UP001498476">
    <property type="component" value="Unassembled WGS sequence"/>
</dbReference>
<protein>
    <recommendedName>
        <fullName evidence="1">AAA+ ATPase domain-containing protein</fullName>
    </recommendedName>
</protein>
<evidence type="ECO:0000313" key="3">
    <source>
        <dbReference type="Proteomes" id="UP001498476"/>
    </source>
</evidence>
<organism evidence="2 3">
    <name type="scientific">Neonectria punicea</name>
    <dbReference type="NCBI Taxonomy" id="979145"/>
    <lineage>
        <taxon>Eukaryota</taxon>
        <taxon>Fungi</taxon>
        <taxon>Dikarya</taxon>
        <taxon>Ascomycota</taxon>
        <taxon>Pezizomycotina</taxon>
        <taxon>Sordariomycetes</taxon>
        <taxon>Hypocreomycetidae</taxon>
        <taxon>Hypocreales</taxon>
        <taxon>Nectriaceae</taxon>
        <taxon>Neonectria</taxon>
    </lineage>
</organism>
<dbReference type="Gene3D" id="3.40.50.300">
    <property type="entry name" value="P-loop containing nucleotide triphosphate hydrolases"/>
    <property type="match status" value="1"/>
</dbReference>
<dbReference type="Pfam" id="PF00004">
    <property type="entry name" value="AAA"/>
    <property type="match status" value="1"/>
</dbReference>
<reference evidence="2 3" key="1">
    <citation type="journal article" date="2025" name="Microbiol. Resour. Announc.">
        <title>Draft genome sequences for Neonectria magnoliae and Neonectria punicea, canker pathogens of Liriodendron tulipifera and Acer saccharum in West Virginia.</title>
        <authorList>
            <person name="Petronek H.M."/>
            <person name="Kasson M.T."/>
            <person name="Metheny A.M."/>
            <person name="Stauder C.M."/>
            <person name="Lovett B."/>
            <person name="Lynch S.C."/>
            <person name="Garnas J.R."/>
            <person name="Kasson L.R."/>
            <person name="Stajich J.E."/>
        </authorList>
    </citation>
    <scope>NUCLEOTIDE SEQUENCE [LARGE SCALE GENOMIC DNA]</scope>
    <source>
        <strain evidence="2 3">NRRL 64653</strain>
    </source>
</reference>
<gene>
    <name evidence="2" type="ORF">QQX98_000605</name>
</gene>
<dbReference type="InterPro" id="IPR054289">
    <property type="entry name" value="DUF7025"/>
</dbReference>
<keyword evidence="3" id="KW-1185">Reference proteome</keyword>
<dbReference type="SUPFAM" id="SSF52540">
    <property type="entry name" value="P-loop containing nucleoside triphosphate hydrolases"/>
    <property type="match status" value="1"/>
</dbReference>
<evidence type="ECO:0000313" key="2">
    <source>
        <dbReference type="EMBL" id="KAK7424337.1"/>
    </source>
</evidence>
<dbReference type="InterPro" id="IPR056599">
    <property type="entry name" value="AAA_lid_fung"/>
</dbReference>
<dbReference type="Pfam" id="PF23232">
    <property type="entry name" value="AAA_lid_13"/>
    <property type="match status" value="1"/>
</dbReference>
<dbReference type="PANTHER" id="PTHR46411">
    <property type="entry name" value="FAMILY ATPASE, PUTATIVE-RELATED"/>
    <property type="match status" value="1"/>
</dbReference>
<comment type="caution">
    <text evidence="2">The sequence shown here is derived from an EMBL/GenBank/DDBJ whole genome shotgun (WGS) entry which is preliminary data.</text>
</comment>